<organism evidence="1 2">
    <name type="scientific">Rotaria magnacalcarata</name>
    <dbReference type="NCBI Taxonomy" id="392030"/>
    <lineage>
        <taxon>Eukaryota</taxon>
        <taxon>Metazoa</taxon>
        <taxon>Spiralia</taxon>
        <taxon>Gnathifera</taxon>
        <taxon>Rotifera</taxon>
        <taxon>Eurotatoria</taxon>
        <taxon>Bdelloidea</taxon>
        <taxon>Philodinida</taxon>
        <taxon>Philodinidae</taxon>
        <taxon>Rotaria</taxon>
    </lineage>
</organism>
<dbReference type="AlphaFoldDB" id="A0A8S2JUY2"/>
<dbReference type="Proteomes" id="UP000681967">
    <property type="component" value="Unassembled WGS sequence"/>
</dbReference>
<evidence type="ECO:0000313" key="2">
    <source>
        <dbReference type="Proteomes" id="UP000681967"/>
    </source>
</evidence>
<proteinExistence type="predicted"/>
<gene>
    <name evidence="1" type="ORF">BYL167_LOCUS4452</name>
</gene>
<sequence>MTHSGHSWPTDKQTILFLSDRASSHLYQIFQLNIPADLLNIKYFIEPIQITDYQLNIDNLVVSQQSSRLAFDCQIYPNLSIKETVIQQHIEQTSDHLVYKVDKLFDKLCIRHWDEYMLEGIFKFTPKPKDILLGIDSDSSPRPFGTLINTPFDESDLSIQVITWSNDGQSLFLELSQNGNHAIFKAVHILISNETVLWSVVDTGTWHDINLHPNDSQILLATHDNFIQPTNIVLRQSDIKIPITKHNDQLIKKSHFSYNYDEFTFFGAQNKTIHGWHLLSVNSTEKKAPIAFSNLWWPTK</sequence>
<accession>A0A8S2JUY2</accession>
<dbReference type="SUPFAM" id="SSF82171">
    <property type="entry name" value="DPP6 N-terminal domain-like"/>
    <property type="match status" value="1"/>
</dbReference>
<evidence type="ECO:0000313" key="1">
    <source>
        <dbReference type="EMBL" id="CAF3826765.1"/>
    </source>
</evidence>
<comment type="caution">
    <text evidence="1">The sequence shown here is derived from an EMBL/GenBank/DDBJ whole genome shotgun (WGS) entry which is preliminary data.</text>
</comment>
<name>A0A8S2JUY2_9BILA</name>
<dbReference type="EMBL" id="CAJOBH010000947">
    <property type="protein sequence ID" value="CAF3826765.1"/>
    <property type="molecule type" value="Genomic_DNA"/>
</dbReference>
<reference evidence="1" key="1">
    <citation type="submission" date="2021-02" db="EMBL/GenBank/DDBJ databases">
        <authorList>
            <person name="Nowell W R."/>
        </authorList>
    </citation>
    <scope>NUCLEOTIDE SEQUENCE</scope>
</reference>
<protein>
    <submittedName>
        <fullName evidence="1">Uncharacterized protein</fullName>
    </submittedName>
</protein>